<evidence type="ECO:0000256" key="4">
    <source>
        <dbReference type="SAM" id="MobiDB-lite"/>
    </source>
</evidence>
<feature type="chain" id="PRO_5039537157" evidence="5">
    <location>
        <begin position="25"/>
        <end position="314"/>
    </location>
</feature>
<feature type="region of interest" description="Disordered" evidence="4">
    <location>
        <begin position="23"/>
        <end position="45"/>
    </location>
</feature>
<feature type="domain" description="Periplasmic binding protein" evidence="6">
    <location>
        <begin position="45"/>
        <end position="298"/>
    </location>
</feature>
<protein>
    <submittedName>
        <fullName evidence="7">Ribose transport system substrate-binding protein</fullName>
    </submittedName>
</protein>
<evidence type="ECO:0000313" key="7">
    <source>
        <dbReference type="EMBL" id="SEA72943.1"/>
    </source>
</evidence>
<dbReference type="InterPro" id="IPR028082">
    <property type="entry name" value="Peripla_BP_I"/>
</dbReference>
<gene>
    <name evidence="7" type="ORF">SAMN05421743_107166</name>
</gene>
<keyword evidence="3 5" id="KW-0732">Signal</keyword>
<dbReference type="Pfam" id="PF13407">
    <property type="entry name" value="Peripla_BP_4"/>
    <property type="match status" value="1"/>
</dbReference>
<dbReference type="PROSITE" id="PS51257">
    <property type="entry name" value="PROKAR_LIPOPROTEIN"/>
    <property type="match status" value="1"/>
</dbReference>
<feature type="signal peptide" evidence="5">
    <location>
        <begin position="1"/>
        <end position="24"/>
    </location>
</feature>
<comment type="subcellular location">
    <subcellularLocation>
        <location evidence="1">Cell envelope</location>
    </subcellularLocation>
</comment>
<dbReference type="GO" id="GO:0030246">
    <property type="term" value="F:carbohydrate binding"/>
    <property type="evidence" value="ECO:0007669"/>
    <property type="project" value="UniProtKB-ARBA"/>
</dbReference>
<feature type="compositionally biased region" description="Low complexity" evidence="4">
    <location>
        <begin position="23"/>
        <end position="35"/>
    </location>
</feature>
<proteinExistence type="inferred from homology"/>
<comment type="similarity">
    <text evidence="2">Belongs to the bacterial solute-binding protein 2 family.</text>
</comment>
<evidence type="ECO:0000256" key="1">
    <source>
        <dbReference type="ARBA" id="ARBA00004196"/>
    </source>
</evidence>
<dbReference type="CDD" id="cd06323">
    <property type="entry name" value="PBP1_ribose_binding"/>
    <property type="match status" value="1"/>
</dbReference>
<sequence length="314" mass="32966">MRNWIKHVALGVLALMLLVGCSTEPPGSDSSEESGGSSGEGEKTIGFSVSTLNNPFFVTLNEGMEKAAESEGVKVQTKDAQDDPSKQVSDIEDMIQQKVDVLLVNPTDSAAIVSAIESANDAGIPVITVDRQADGGEIAAHIASDNVKGGEMAAKHILEKIESEGKVVELQGIPGSSAARERGEGFHNIVDEEGGMEVVASQPADFDRSKGLTVMENIIQGNPEIDAVFAHNDQMALGAIEALEAAGMNEDVVVVGFDAIDDAKAAIEEGRMEATVAQQPDKIGEKGIETALSVLNGEDVEEFIPVELQLVTGK</sequence>
<dbReference type="OrthoDB" id="9814427at2"/>
<evidence type="ECO:0000313" key="8">
    <source>
        <dbReference type="Proteomes" id="UP000198584"/>
    </source>
</evidence>
<dbReference type="GO" id="GO:0030313">
    <property type="term" value="C:cell envelope"/>
    <property type="evidence" value="ECO:0007669"/>
    <property type="project" value="UniProtKB-SubCell"/>
</dbReference>
<reference evidence="7 8" key="1">
    <citation type="submission" date="2016-10" db="EMBL/GenBank/DDBJ databases">
        <authorList>
            <person name="de Groot N.N."/>
        </authorList>
    </citation>
    <scope>NUCLEOTIDE SEQUENCE [LARGE SCALE GENOMIC DNA]</scope>
    <source>
        <strain evidence="7 8">CCM7597</strain>
    </source>
</reference>
<name>A0A1H4DJD3_9BACI</name>
<organism evidence="7 8">
    <name type="scientific">Thalassobacillus cyri</name>
    <dbReference type="NCBI Taxonomy" id="571932"/>
    <lineage>
        <taxon>Bacteria</taxon>
        <taxon>Bacillati</taxon>
        <taxon>Bacillota</taxon>
        <taxon>Bacilli</taxon>
        <taxon>Bacillales</taxon>
        <taxon>Bacillaceae</taxon>
        <taxon>Thalassobacillus</taxon>
    </lineage>
</organism>
<dbReference type="InterPro" id="IPR025997">
    <property type="entry name" value="SBP_2_dom"/>
</dbReference>
<evidence type="ECO:0000256" key="3">
    <source>
        <dbReference type="ARBA" id="ARBA00022729"/>
    </source>
</evidence>
<dbReference type="Gene3D" id="3.40.50.2300">
    <property type="match status" value="2"/>
</dbReference>
<dbReference type="SUPFAM" id="SSF53822">
    <property type="entry name" value="Periplasmic binding protein-like I"/>
    <property type="match status" value="1"/>
</dbReference>
<keyword evidence="8" id="KW-1185">Reference proteome</keyword>
<accession>A0A1H4DJD3</accession>
<dbReference type="RefSeq" id="WP_093044939.1">
    <property type="nucleotide sequence ID" value="NZ_FNQR01000007.1"/>
</dbReference>
<dbReference type="Proteomes" id="UP000198584">
    <property type="component" value="Unassembled WGS sequence"/>
</dbReference>
<dbReference type="PANTHER" id="PTHR46847">
    <property type="entry name" value="D-ALLOSE-BINDING PERIPLASMIC PROTEIN-RELATED"/>
    <property type="match status" value="1"/>
</dbReference>
<dbReference type="EMBL" id="FNQR01000007">
    <property type="protein sequence ID" value="SEA72943.1"/>
    <property type="molecule type" value="Genomic_DNA"/>
</dbReference>
<dbReference type="STRING" id="571932.SAMN05421743_107166"/>
<evidence type="ECO:0000256" key="5">
    <source>
        <dbReference type="SAM" id="SignalP"/>
    </source>
</evidence>
<evidence type="ECO:0000259" key="6">
    <source>
        <dbReference type="Pfam" id="PF13407"/>
    </source>
</evidence>
<dbReference type="NCBIfam" id="NF007936">
    <property type="entry name" value="PRK10653.1"/>
    <property type="match status" value="1"/>
</dbReference>
<dbReference type="AlphaFoldDB" id="A0A1H4DJD3"/>
<dbReference type="PANTHER" id="PTHR46847:SF1">
    <property type="entry name" value="D-ALLOSE-BINDING PERIPLASMIC PROTEIN-RELATED"/>
    <property type="match status" value="1"/>
</dbReference>
<evidence type="ECO:0000256" key="2">
    <source>
        <dbReference type="ARBA" id="ARBA00007639"/>
    </source>
</evidence>